<keyword evidence="7" id="KW-1185">Reference proteome</keyword>
<dbReference type="PANTHER" id="PTHR42734:SF6">
    <property type="entry name" value="MOLYBDATE IMPORT ATP-BINDING PROTEIN MOLC"/>
    <property type="match status" value="1"/>
</dbReference>
<proteinExistence type="inferred from homology"/>
<reference evidence="6 7" key="1">
    <citation type="journal article" date="2010" name="Stand. Genomic Sci.">
        <title>Complete genome sequence of Ignisphaera aggregans type strain (AQ1.S1).</title>
        <authorList>
            <person name="Goker M."/>
            <person name="Held B."/>
            <person name="Lapidus A."/>
            <person name="Nolan M."/>
            <person name="Spring S."/>
            <person name="Yasawong M."/>
            <person name="Lucas S."/>
            <person name="Glavina Del Rio T."/>
            <person name="Tice H."/>
            <person name="Cheng J.F."/>
            <person name="Goodwin L."/>
            <person name="Tapia R."/>
            <person name="Pitluck S."/>
            <person name="Liolios K."/>
            <person name="Ivanova N."/>
            <person name="Mavromatis K."/>
            <person name="Mikhailova N."/>
            <person name="Pati A."/>
            <person name="Chen A."/>
            <person name="Palaniappan K."/>
            <person name="Brambilla E."/>
            <person name="Land M."/>
            <person name="Hauser L."/>
            <person name="Chang Y.J."/>
            <person name="Jeffries C.D."/>
            <person name="Brettin T."/>
            <person name="Detter J.C."/>
            <person name="Han C."/>
            <person name="Rohde M."/>
            <person name="Sikorski J."/>
            <person name="Woyke T."/>
            <person name="Bristow J."/>
            <person name="Eisen J.A."/>
            <person name="Markowitz V."/>
            <person name="Hugenholtz P."/>
            <person name="Kyrpides N.C."/>
            <person name="Klenk H.P."/>
        </authorList>
    </citation>
    <scope>NUCLEOTIDE SEQUENCE [LARGE SCALE GENOMIC DNA]</scope>
    <source>
        <strain evidence="7">DSM 17230 / JCM 13409 / AQ1.S1</strain>
    </source>
</reference>
<dbReference type="Gene3D" id="3.40.50.300">
    <property type="entry name" value="P-loop containing nucleotide triphosphate hydrolases"/>
    <property type="match status" value="1"/>
</dbReference>
<keyword evidence="3" id="KW-0547">Nucleotide-binding</keyword>
<name>E0STT1_IGNAA</name>
<evidence type="ECO:0000313" key="6">
    <source>
        <dbReference type="EMBL" id="ADM27697.1"/>
    </source>
</evidence>
<sequence length="257" mass="29204">MVFLRVDGVEFSYRSIDVLKNIRFDVDRGEIVSIVGPNGSGKTTLLRVIDGILKPRKGSVYIDGKTVHSLSRRDIAKIFGYVPQRLASLQPVTVIEFVVTGRKPYILFTPTKKDYEKAFEILKEIGMEDKANRRITELSGGELQMILIARALVSEPRILLLDEPTSNLDPHHQIEIMNLIKRIARDKNIAVLMALHDLTLAYRYSDNVIMMRRGEVFSIGPPEKVLTEENILYVYGVKTMVIPELKTIVFLESIAKY</sequence>
<dbReference type="GO" id="GO:0005524">
    <property type="term" value="F:ATP binding"/>
    <property type="evidence" value="ECO:0007669"/>
    <property type="project" value="UniProtKB-KW"/>
</dbReference>
<evidence type="ECO:0000259" key="5">
    <source>
        <dbReference type="PROSITE" id="PS50893"/>
    </source>
</evidence>
<organism evidence="6 7">
    <name type="scientific">Ignisphaera aggregans (strain DSM 17230 / JCM 13409 / AQ1.S1)</name>
    <dbReference type="NCBI Taxonomy" id="583356"/>
    <lineage>
        <taxon>Archaea</taxon>
        <taxon>Thermoproteota</taxon>
        <taxon>Thermoprotei</taxon>
        <taxon>Desulfurococcales</taxon>
        <taxon>Desulfurococcaceae</taxon>
        <taxon>Ignisphaera</taxon>
    </lineage>
</organism>
<feature type="domain" description="ABC transporter" evidence="5">
    <location>
        <begin position="4"/>
        <end position="238"/>
    </location>
</feature>
<dbReference type="InterPro" id="IPR003439">
    <property type="entry name" value="ABC_transporter-like_ATP-bd"/>
</dbReference>
<evidence type="ECO:0000256" key="2">
    <source>
        <dbReference type="ARBA" id="ARBA00022448"/>
    </source>
</evidence>
<dbReference type="HOGENOM" id="CLU_000604_1_11_2"/>
<dbReference type="EMBL" id="CP002098">
    <property type="protein sequence ID" value="ADM27697.1"/>
    <property type="molecule type" value="Genomic_DNA"/>
</dbReference>
<dbReference type="PROSITE" id="PS00211">
    <property type="entry name" value="ABC_TRANSPORTER_1"/>
    <property type="match status" value="1"/>
</dbReference>
<evidence type="ECO:0000256" key="4">
    <source>
        <dbReference type="ARBA" id="ARBA00022840"/>
    </source>
</evidence>
<dbReference type="AlphaFoldDB" id="E0STT1"/>
<accession>E0STT1</accession>
<dbReference type="Proteomes" id="UP000001304">
    <property type="component" value="Chromosome"/>
</dbReference>
<comment type="similarity">
    <text evidence="1">Belongs to the ABC transporter superfamily.</text>
</comment>
<dbReference type="SMART" id="SM00382">
    <property type="entry name" value="AAA"/>
    <property type="match status" value="1"/>
</dbReference>
<evidence type="ECO:0000256" key="1">
    <source>
        <dbReference type="ARBA" id="ARBA00005417"/>
    </source>
</evidence>
<dbReference type="InterPro" id="IPR003593">
    <property type="entry name" value="AAA+_ATPase"/>
</dbReference>
<dbReference type="InterPro" id="IPR017871">
    <property type="entry name" value="ABC_transporter-like_CS"/>
</dbReference>
<dbReference type="BioCyc" id="IAGG583356:GHAH-863-MONOMER"/>
<protein>
    <submittedName>
        <fullName evidence="6">ABC transporter related</fullName>
    </submittedName>
</protein>
<keyword evidence="4" id="KW-0067">ATP-binding</keyword>
<dbReference type="KEGG" id="iag:Igag_0880"/>
<dbReference type="FunFam" id="3.40.50.300:FF:000134">
    <property type="entry name" value="Iron-enterobactin ABC transporter ATP-binding protein"/>
    <property type="match status" value="1"/>
</dbReference>
<evidence type="ECO:0000256" key="3">
    <source>
        <dbReference type="ARBA" id="ARBA00022741"/>
    </source>
</evidence>
<dbReference type="PROSITE" id="PS50893">
    <property type="entry name" value="ABC_TRANSPORTER_2"/>
    <property type="match status" value="1"/>
</dbReference>
<dbReference type="SUPFAM" id="SSF52540">
    <property type="entry name" value="P-loop containing nucleoside triphosphate hydrolases"/>
    <property type="match status" value="1"/>
</dbReference>
<dbReference type="GO" id="GO:0016887">
    <property type="term" value="F:ATP hydrolysis activity"/>
    <property type="evidence" value="ECO:0007669"/>
    <property type="project" value="InterPro"/>
</dbReference>
<dbReference type="Pfam" id="PF00005">
    <property type="entry name" value="ABC_tran"/>
    <property type="match status" value="1"/>
</dbReference>
<dbReference type="InterPro" id="IPR050153">
    <property type="entry name" value="Metal_Ion_Import_ABC"/>
</dbReference>
<dbReference type="PANTHER" id="PTHR42734">
    <property type="entry name" value="METAL TRANSPORT SYSTEM ATP-BINDING PROTEIN TM_0124-RELATED"/>
    <property type="match status" value="1"/>
</dbReference>
<evidence type="ECO:0000313" key="7">
    <source>
        <dbReference type="Proteomes" id="UP000001304"/>
    </source>
</evidence>
<gene>
    <name evidence="6" type="ordered locus">Igag_0880</name>
</gene>
<keyword evidence="2" id="KW-0813">Transport</keyword>
<dbReference type="STRING" id="583356.Igag_0880"/>
<dbReference type="InterPro" id="IPR027417">
    <property type="entry name" value="P-loop_NTPase"/>
</dbReference>
<dbReference type="CDD" id="cd03214">
    <property type="entry name" value="ABC_Iron-Siderophores_B12_Hemin"/>
    <property type="match status" value="1"/>
</dbReference>